<evidence type="ECO:0000256" key="3">
    <source>
        <dbReference type="ARBA" id="ARBA00022771"/>
    </source>
</evidence>
<evidence type="ECO:0000256" key="4">
    <source>
        <dbReference type="ARBA" id="ARBA00022833"/>
    </source>
</evidence>
<keyword evidence="4" id="KW-0862">Zinc</keyword>
<dbReference type="GO" id="GO:0008270">
    <property type="term" value="F:zinc ion binding"/>
    <property type="evidence" value="ECO:0007669"/>
    <property type="project" value="UniProtKB-KW"/>
</dbReference>
<keyword evidence="1" id="KW-0479">Metal-binding</keyword>
<proteinExistence type="predicted"/>
<feature type="domain" description="DC1" evidence="6">
    <location>
        <begin position="154"/>
        <end position="202"/>
    </location>
</feature>
<dbReference type="SUPFAM" id="SSF57889">
    <property type="entry name" value="Cysteine-rich domain"/>
    <property type="match status" value="1"/>
</dbReference>
<dbReference type="OMA" id="LINHPAH"/>
<accession>V4TMD9</accession>
<feature type="non-terminal residue" evidence="7">
    <location>
        <position position="1"/>
    </location>
</feature>
<keyword evidence="2" id="KW-0677">Repeat</keyword>
<dbReference type="Gramene" id="ESR54592">
    <property type="protein sequence ID" value="ESR54592"/>
    <property type="gene ID" value="CICLE_v10024031mg"/>
</dbReference>
<evidence type="ECO:0000259" key="6">
    <source>
        <dbReference type="Pfam" id="PF03107"/>
    </source>
</evidence>
<dbReference type="InterPro" id="IPR043145">
    <property type="entry name" value="Znf_ZZ_sf"/>
</dbReference>
<dbReference type="InterPro" id="IPR046349">
    <property type="entry name" value="C1-like_sf"/>
</dbReference>
<dbReference type="KEGG" id="cic:CICLE_v10024031mg"/>
<feature type="domain" description="DC1" evidence="6">
    <location>
        <begin position="97"/>
        <end position="145"/>
    </location>
</feature>
<reference evidence="7 8" key="1">
    <citation type="submission" date="2013-10" db="EMBL/GenBank/DDBJ databases">
        <authorList>
            <consortium name="International Citrus Genome Consortium"/>
            <person name="Jenkins J."/>
            <person name="Schmutz J."/>
            <person name="Prochnik S."/>
            <person name="Rokhsar D."/>
            <person name="Gmitter F."/>
            <person name="Ollitrault P."/>
            <person name="Machado M."/>
            <person name="Talon M."/>
            <person name="Wincker P."/>
            <person name="Jaillon O."/>
            <person name="Morgante M."/>
        </authorList>
    </citation>
    <scope>NUCLEOTIDE SEQUENCE</scope>
    <source>
        <strain evidence="8">cv. Clemenules</strain>
    </source>
</reference>
<dbReference type="PANTHER" id="PTHR46288:SF80">
    <property type="entry name" value="CYSTEINE_HISTIDINE-RICH C1 DOMAIN FAMILY PROTEIN"/>
    <property type="match status" value="1"/>
</dbReference>
<feature type="region of interest" description="Disordered" evidence="5">
    <location>
        <begin position="308"/>
        <end position="332"/>
    </location>
</feature>
<evidence type="ECO:0000256" key="1">
    <source>
        <dbReference type="ARBA" id="ARBA00022723"/>
    </source>
</evidence>
<dbReference type="PANTHER" id="PTHR46288">
    <property type="entry name" value="PHORBOL-ESTER/DAG-TYPE DOMAIN-CONTAINING PROTEIN"/>
    <property type="match status" value="1"/>
</dbReference>
<evidence type="ECO:0000313" key="8">
    <source>
        <dbReference type="Proteomes" id="UP000030687"/>
    </source>
</evidence>
<dbReference type="InParanoid" id="V4TMD9"/>
<protein>
    <recommendedName>
        <fullName evidence="6">DC1 domain-containing protein</fullName>
    </recommendedName>
</protein>
<keyword evidence="3" id="KW-0863">Zinc-finger</keyword>
<evidence type="ECO:0000313" key="7">
    <source>
        <dbReference type="EMBL" id="ESR54592.1"/>
    </source>
</evidence>
<evidence type="ECO:0000256" key="5">
    <source>
        <dbReference type="SAM" id="MobiDB-lite"/>
    </source>
</evidence>
<name>V4TMD9_CITCL</name>
<dbReference type="EMBL" id="KI536661">
    <property type="protein sequence ID" value="ESR54592.1"/>
    <property type="molecule type" value="Genomic_DNA"/>
</dbReference>
<dbReference type="eggNOG" id="ENOG502RY4I">
    <property type="taxonomic scope" value="Eukaryota"/>
</dbReference>
<sequence>KVNLRHFRLNFSSFIILVPIEEKAKGRSKMGRLGHDPHIQHFSHLHLLELSNPQTLNTMTSCSACKLQPSGLMYTCKPCNFTLHVSCTQMPQLITHPSHPAHSLSLVPTPIYPAGIFNCDGCGRQGHGFSYHCTHCDFDLHILCATKPLTLIHQSHPHQLQLTFDPPYYTEGFSCDICKKVGSAHWLYRCSLCEFDAHLDCAANLLAQPIHTQHQYSLNPGAINQMQHGNRQNAIGMNNNQFFSQRQSMGALPLQNNSYNQAPAPAAAAAAGTVNPLMDALVQGLVQGAAEQFGQSIVQSLINDGGNNCDPANDSGGDLSVNGIFGDSGTQN</sequence>
<dbReference type="STRING" id="85681.V4TMD9"/>
<feature type="domain" description="DC1" evidence="6">
    <location>
        <begin position="42"/>
        <end position="87"/>
    </location>
</feature>
<dbReference type="Proteomes" id="UP000030687">
    <property type="component" value="Unassembled WGS sequence"/>
</dbReference>
<dbReference type="Gene3D" id="3.30.60.90">
    <property type="match status" value="1"/>
</dbReference>
<dbReference type="InterPro" id="IPR004146">
    <property type="entry name" value="DC1"/>
</dbReference>
<gene>
    <name evidence="7" type="ORF">CICLE_v10024031mg</name>
</gene>
<keyword evidence="8" id="KW-1185">Reference proteome</keyword>
<dbReference type="OrthoDB" id="1877533at2759"/>
<dbReference type="AlphaFoldDB" id="V4TMD9"/>
<dbReference type="Pfam" id="PF03107">
    <property type="entry name" value="C1_2"/>
    <property type="match status" value="3"/>
</dbReference>
<organism evidence="7 8">
    <name type="scientific">Citrus clementina</name>
    <name type="common">Clementine</name>
    <name type="synonym">Citrus deliciosa x Citrus sinensis</name>
    <dbReference type="NCBI Taxonomy" id="85681"/>
    <lineage>
        <taxon>Eukaryota</taxon>
        <taxon>Viridiplantae</taxon>
        <taxon>Streptophyta</taxon>
        <taxon>Embryophyta</taxon>
        <taxon>Tracheophyta</taxon>
        <taxon>Spermatophyta</taxon>
        <taxon>Magnoliopsida</taxon>
        <taxon>eudicotyledons</taxon>
        <taxon>Gunneridae</taxon>
        <taxon>Pentapetalae</taxon>
        <taxon>rosids</taxon>
        <taxon>malvids</taxon>
        <taxon>Sapindales</taxon>
        <taxon>Rutaceae</taxon>
        <taxon>Aurantioideae</taxon>
        <taxon>Citrus</taxon>
    </lineage>
</organism>
<evidence type="ECO:0000256" key="2">
    <source>
        <dbReference type="ARBA" id="ARBA00022737"/>
    </source>
</evidence>